<feature type="coiled-coil region" evidence="1">
    <location>
        <begin position="512"/>
        <end position="539"/>
    </location>
</feature>
<evidence type="ECO:0000256" key="2">
    <source>
        <dbReference type="SAM" id="MobiDB-lite"/>
    </source>
</evidence>
<organism evidence="4 5">
    <name type="scientific">Pacificimonas flava</name>
    <dbReference type="NCBI Taxonomy" id="1234595"/>
    <lineage>
        <taxon>Bacteria</taxon>
        <taxon>Pseudomonadati</taxon>
        <taxon>Pseudomonadota</taxon>
        <taxon>Alphaproteobacteria</taxon>
        <taxon>Sphingomonadales</taxon>
        <taxon>Sphingosinicellaceae</taxon>
        <taxon>Pacificimonas</taxon>
    </lineage>
</organism>
<feature type="transmembrane region" description="Helical" evidence="3">
    <location>
        <begin position="46"/>
        <end position="70"/>
    </location>
</feature>
<sequence length="779" mass="84347">MGLNMADAITGMDEDLDAPMADDAVSPPDTRVPDNDDTPERPRGRLVIFVAAFLSLLWLGICAAAIWQLARGTSLDLIALTEWAAIAAGLFSPIVAIWLCALVILRVDPGRSRRSLAEIEAAEKRFDLAADQIAARLSHVDRLLISTSERVDETGARLGSFGNEFEGMTGRALETGRTLSAALSEDRERIESSISHLADRTDAARTQVADMENMLPQLAEMSDTVGSALADHTETATERLGNLRRIVQDLEVIEQRAAEAAIGRGRNCEEMLAHIDRAVRDVEGLLEERRSDLLGASDEALQRVADTFDRVRQDLREETGRTLSEASETVEGLRGTIRDEGHRLREIGEEAGSRVGGEARRAADEARASLDALSERVEAFAADLAAQDERLRSSLGSANETIGTASERLADIERRSSALGEPLEQLAARGETLRIELGDTATHVDRLTEDLTNSLAPAAAERRSELEDVRSSIAAIGQEIESLGVRTKEISEPARAIREDIENGVRALDASAERMSGASETLRRELAEAESLLGAVKLQSEDTALEASGKLIEALSRVREVADQAAKSVRETLDGVVGDAVNALEAASSDAVSKAVGGPVEGEIERLEGVAERSASAAQAAAERLSRSLVSVAETAAAVETRVAEANDHFEAAQKRDLAEQSNLLMEALNSHAIDITKAMSADVTEQAWTSYLAGDRSVFTRRASRLLESGDMKRIAKMYEEEPEFREAVRHYLADYEAMLRRVMQDRQGNALSVALVSSDVGRLYVALAQATDRLRKE</sequence>
<dbReference type="AlphaFoldDB" id="A0A219B758"/>
<evidence type="ECO:0000313" key="4">
    <source>
        <dbReference type="EMBL" id="OWV34014.1"/>
    </source>
</evidence>
<proteinExistence type="predicted"/>
<evidence type="ECO:0008006" key="6">
    <source>
        <dbReference type="Google" id="ProtNLM"/>
    </source>
</evidence>
<feature type="coiled-coil region" evidence="1">
    <location>
        <begin position="363"/>
        <end position="390"/>
    </location>
</feature>
<dbReference type="Proteomes" id="UP000198462">
    <property type="component" value="Unassembled WGS sequence"/>
</dbReference>
<keyword evidence="3" id="KW-1133">Transmembrane helix</keyword>
<keyword evidence="3" id="KW-0472">Membrane</keyword>
<keyword evidence="3" id="KW-0812">Transmembrane</keyword>
<keyword evidence="1" id="KW-0175">Coiled coil</keyword>
<evidence type="ECO:0000313" key="5">
    <source>
        <dbReference type="Proteomes" id="UP000198462"/>
    </source>
</evidence>
<reference evidence="5" key="1">
    <citation type="submission" date="2017-05" db="EMBL/GenBank/DDBJ databases">
        <authorList>
            <person name="Lin X."/>
        </authorList>
    </citation>
    <scope>NUCLEOTIDE SEQUENCE [LARGE SCALE GENOMIC DNA]</scope>
    <source>
        <strain evidence="5">JLT2012</strain>
    </source>
</reference>
<protein>
    <recommendedName>
        <fullName evidence="6">ATPase</fullName>
    </recommendedName>
</protein>
<feature type="region of interest" description="Disordered" evidence="2">
    <location>
        <begin position="17"/>
        <end position="39"/>
    </location>
</feature>
<keyword evidence="5" id="KW-1185">Reference proteome</keyword>
<comment type="caution">
    <text evidence="4">The sequence shown here is derived from an EMBL/GenBank/DDBJ whole genome shotgun (WGS) entry which is preliminary data.</text>
</comment>
<dbReference type="EMBL" id="NFZT01000001">
    <property type="protein sequence ID" value="OWV34014.1"/>
    <property type="molecule type" value="Genomic_DNA"/>
</dbReference>
<feature type="transmembrane region" description="Helical" evidence="3">
    <location>
        <begin position="82"/>
        <end position="105"/>
    </location>
</feature>
<evidence type="ECO:0000256" key="3">
    <source>
        <dbReference type="SAM" id="Phobius"/>
    </source>
</evidence>
<gene>
    <name evidence="4" type="ORF">B5C34_11450</name>
</gene>
<evidence type="ECO:0000256" key="1">
    <source>
        <dbReference type="SAM" id="Coils"/>
    </source>
</evidence>
<name>A0A219B758_9SPHN</name>
<accession>A0A219B758</accession>